<evidence type="ECO:0000259" key="1">
    <source>
        <dbReference type="PROSITE" id="PS50093"/>
    </source>
</evidence>
<dbReference type="InterPro" id="IPR000601">
    <property type="entry name" value="PKD_dom"/>
</dbReference>
<dbReference type="SUPFAM" id="SSF49299">
    <property type="entry name" value="PKD domain"/>
    <property type="match status" value="1"/>
</dbReference>
<gene>
    <name evidence="2" type="ORF">ENX16_05220</name>
</gene>
<proteinExistence type="predicted"/>
<dbReference type="PROSITE" id="PS51257">
    <property type="entry name" value="PROKAR_LIPOPROTEIN"/>
    <property type="match status" value="1"/>
</dbReference>
<sequence>MQKKLTVLVLLMMLVIAGIGCRNKPPAIPAKPAGPTLLNPGDTGVYQSVTTDPNRDRVLYIWDWGNGSTDTTQLLRSGDTVLVRYVWNEEGVYPVRVRAKDEKGDFSPGWSDTLLVQVMFGANRKPVVGMPIGPDSGWVGEWQRFKAVAVDPDGDSVKIKFLWDEGQTSLVSALVASGDTVVDSVRYLYRGIKNIRCVAWDQKGVLADTSPARQFYALQENTAPLVPLVKGPARGVANGPFYRFYASAVDPQGDKVRYKFIYSDGRVSDWTPLGPSGHWGVDSVQFSTLGTYYVRAIAQDSLGLNSDTSAPISFEIVEEGNILWQILIDEFVSSPALGVVNNNTGTRPALLIGGTDNRLFAFDLYQGDTLFIQVGDGTWEEFYASPAVGSDGTVYIGNKNGKLLAFTSNGTLKWTFPDTMLRDGISASVAIDGNFIYVATEGKQLYKLQDNGAGYSVLWSYNLNDEVYSSPAILPDGRVVVIDDSGYVTCLTPDGNLSWQYFIDASITSSPAVDNQGNIYFGTDQGELVAISATGGLLWTYHIPDTLNDVYSSPVIDQNGNIYFGCWDGYLYKINSSGNLEWRYQVQANATLSSSPALTADGVIYIISPVDSVTEKLVAITTASGSLLWETMLRLPVVSRRGFKPHPRRLVLDDLIPSPVIDRYGIIYGATEHGIVFAIAGRPQGTLMPADWPMFRHDVRHTGKFGNHWRR</sequence>
<dbReference type="InterPro" id="IPR018391">
    <property type="entry name" value="PQQ_b-propeller_rpt"/>
</dbReference>
<dbReference type="SMART" id="SM00564">
    <property type="entry name" value="PQQ"/>
    <property type="match status" value="6"/>
</dbReference>
<dbReference type="InterPro" id="IPR002372">
    <property type="entry name" value="PQQ_rpt_dom"/>
</dbReference>
<feature type="domain" description="PKD" evidence="1">
    <location>
        <begin position="50"/>
        <end position="104"/>
    </location>
</feature>
<evidence type="ECO:0000313" key="2">
    <source>
        <dbReference type="EMBL" id="HGD13461.1"/>
    </source>
</evidence>
<dbReference type="SUPFAM" id="SSF50998">
    <property type="entry name" value="Quinoprotein alcohol dehydrogenase-like"/>
    <property type="match status" value="2"/>
</dbReference>
<dbReference type="CDD" id="cd00146">
    <property type="entry name" value="PKD"/>
    <property type="match status" value="1"/>
</dbReference>
<dbReference type="InterPro" id="IPR015943">
    <property type="entry name" value="WD40/YVTN_repeat-like_dom_sf"/>
</dbReference>
<dbReference type="AlphaFoldDB" id="A0A7V3PTX4"/>
<dbReference type="Gene3D" id="2.60.40.10">
    <property type="entry name" value="Immunoglobulins"/>
    <property type="match status" value="1"/>
</dbReference>
<dbReference type="Pfam" id="PF13360">
    <property type="entry name" value="PQQ_2"/>
    <property type="match status" value="1"/>
</dbReference>
<reference evidence="2" key="1">
    <citation type="journal article" date="2020" name="mSystems">
        <title>Genome- and Community-Level Interaction Insights into Carbon Utilization and Element Cycling Functions of Hydrothermarchaeota in Hydrothermal Sediment.</title>
        <authorList>
            <person name="Zhou Z."/>
            <person name="Liu Y."/>
            <person name="Xu W."/>
            <person name="Pan J."/>
            <person name="Luo Z.H."/>
            <person name="Li M."/>
        </authorList>
    </citation>
    <scope>NUCLEOTIDE SEQUENCE [LARGE SCALE GENOMIC DNA]</scope>
    <source>
        <strain evidence="2">SpSt-914</strain>
    </source>
</reference>
<dbReference type="InterPro" id="IPR011047">
    <property type="entry name" value="Quinoprotein_ADH-like_sf"/>
</dbReference>
<dbReference type="InterPro" id="IPR035986">
    <property type="entry name" value="PKD_dom_sf"/>
</dbReference>
<dbReference type="Gene3D" id="2.130.10.10">
    <property type="entry name" value="YVTN repeat-like/Quinoprotein amine dehydrogenase"/>
    <property type="match status" value="2"/>
</dbReference>
<dbReference type="EMBL" id="DTMZ01000119">
    <property type="protein sequence ID" value="HGD13461.1"/>
    <property type="molecule type" value="Genomic_DNA"/>
</dbReference>
<comment type="caution">
    <text evidence="2">The sequence shown here is derived from an EMBL/GenBank/DDBJ whole genome shotgun (WGS) entry which is preliminary data.</text>
</comment>
<dbReference type="InterPro" id="IPR013783">
    <property type="entry name" value="Ig-like_fold"/>
</dbReference>
<organism evidence="2">
    <name type="scientific">candidate division WOR-3 bacterium</name>
    <dbReference type="NCBI Taxonomy" id="2052148"/>
    <lineage>
        <taxon>Bacteria</taxon>
        <taxon>Bacteria division WOR-3</taxon>
    </lineage>
</organism>
<dbReference type="PANTHER" id="PTHR34512:SF30">
    <property type="entry name" value="OUTER MEMBRANE PROTEIN ASSEMBLY FACTOR BAMB"/>
    <property type="match status" value="1"/>
</dbReference>
<name>A0A7V3PTX4_UNCW3</name>
<dbReference type="Pfam" id="PF00801">
    <property type="entry name" value="PKD"/>
    <property type="match status" value="1"/>
</dbReference>
<dbReference type="PANTHER" id="PTHR34512">
    <property type="entry name" value="CELL SURFACE PROTEIN"/>
    <property type="match status" value="1"/>
</dbReference>
<protein>
    <recommendedName>
        <fullName evidence="1">PKD domain-containing protein</fullName>
    </recommendedName>
</protein>
<accession>A0A7V3PTX4</accession>
<dbReference type="PROSITE" id="PS50093">
    <property type="entry name" value="PKD"/>
    <property type="match status" value="1"/>
</dbReference>